<dbReference type="GO" id="GO:0016746">
    <property type="term" value="F:acyltransferase activity"/>
    <property type="evidence" value="ECO:0007669"/>
    <property type="project" value="UniProtKB-KW"/>
</dbReference>
<evidence type="ECO:0000313" key="2">
    <source>
        <dbReference type="EMBL" id="PSC72647.1"/>
    </source>
</evidence>
<comment type="caution">
    <text evidence="2">The sequence shown here is derived from an EMBL/GenBank/DDBJ whole genome shotgun (WGS) entry which is preliminary data.</text>
</comment>
<dbReference type="PANTHER" id="PTHR43194">
    <property type="entry name" value="HYDROLASE ALPHA/BETA FOLD FAMILY"/>
    <property type="match status" value="1"/>
</dbReference>
<dbReference type="PANTHER" id="PTHR43194:SF2">
    <property type="entry name" value="PEROXISOMAL MEMBRANE PROTEIN LPX1"/>
    <property type="match status" value="1"/>
</dbReference>
<dbReference type="InterPro" id="IPR050228">
    <property type="entry name" value="Carboxylesterase_BioH"/>
</dbReference>
<organism evidence="2 3">
    <name type="scientific">Micractinium conductrix</name>
    <dbReference type="NCBI Taxonomy" id="554055"/>
    <lineage>
        <taxon>Eukaryota</taxon>
        <taxon>Viridiplantae</taxon>
        <taxon>Chlorophyta</taxon>
        <taxon>core chlorophytes</taxon>
        <taxon>Trebouxiophyceae</taxon>
        <taxon>Chlorellales</taxon>
        <taxon>Chlorellaceae</taxon>
        <taxon>Chlorella clade</taxon>
        <taxon>Micractinium</taxon>
    </lineage>
</organism>
<name>A0A2P6VEZ6_9CHLO</name>
<reference evidence="2 3" key="1">
    <citation type="journal article" date="2018" name="Plant J.">
        <title>Genome sequences of Chlorella sorokiniana UTEX 1602 and Micractinium conductrix SAG 241.80: implications to maltose excretion by a green alga.</title>
        <authorList>
            <person name="Arriola M.B."/>
            <person name="Velmurugan N."/>
            <person name="Zhang Y."/>
            <person name="Plunkett M.H."/>
            <person name="Hondzo H."/>
            <person name="Barney B.M."/>
        </authorList>
    </citation>
    <scope>NUCLEOTIDE SEQUENCE [LARGE SCALE GENOMIC DNA]</scope>
    <source>
        <strain evidence="2 3">SAG 241.80</strain>
    </source>
</reference>
<keyword evidence="3" id="KW-1185">Reference proteome</keyword>
<evidence type="ECO:0000259" key="1">
    <source>
        <dbReference type="Pfam" id="PF12697"/>
    </source>
</evidence>
<dbReference type="InterPro" id="IPR000073">
    <property type="entry name" value="AB_hydrolase_1"/>
</dbReference>
<dbReference type="Proteomes" id="UP000239649">
    <property type="component" value="Unassembled WGS sequence"/>
</dbReference>
<dbReference type="OrthoDB" id="6431331at2759"/>
<dbReference type="Pfam" id="PF12697">
    <property type="entry name" value="Abhydrolase_6"/>
    <property type="match status" value="1"/>
</dbReference>
<keyword evidence="2" id="KW-0012">Acyltransferase</keyword>
<feature type="domain" description="AB hydrolase-1" evidence="1">
    <location>
        <begin position="45"/>
        <end position="289"/>
    </location>
</feature>
<keyword evidence="2" id="KW-0808">Transferase</keyword>
<proteinExistence type="predicted"/>
<dbReference type="GO" id="GO:0016787">
    <property type="term" value="F:hydrolase activity"/>
    <property type="evidence" value="ECO:0007669"/>
    <property type="project" value="UniProtKB-KW"/>
</dbReference>
<dbReference type="STRING" id="554055.A0A2P6VEZ6"/>
<dbReference type="PRINTS" id="PR00111">
    <property type="entry name" value="ABHYDROLASE"/>
</dbReference>
<keyword evidence="2" id="KW-0378">Hydrolase</keyword>
<sequence>MTGEVIAGTAMAPEAPDRLEAGGLTWAYRREAPNPELHNPAMLPVLCLHGIGSTSYIYRNTLRMLGESGHEAVAVDWPGHGGSSKPTDGSFDYSEEAYVSALQQFVAALGWDERPFVLMVHGYVLGQYGMLYALENTDSIKKLIILNTPVGLKTPLRPELAAYKNPIAFLRPKKDAKFAADLFNAAGGPYAMAYRDAQAFAAPYEEDAAASAAVHSTMEKLDWQGLLQRVDRGYESWRRPSLVLFGTSDQFIPFMSMLDWLETKRTCMKVANGYEAKLGHAPQEDYAEAIHKPILKFIEDDQ</sequence>
<dbReference type="Gene3D" id="3.40.50.1820">
    <property type="entry name" value="alpha/beta hydrolase"/>
    <property type="match status" value="1"/>
</dbReference>
<dbReference type="AlphaFoldDB" id="A0A2P6VEZ6"/>
<accession>A0A2P6VEZ6</accession>
<gene>
    <name evidence="2" type="ORF">C2E20_3889</name>
</gene>
<dbReference type="InterPro" id="IPR029058">
    <property type="entry name" value="AB_hydrolase_fold"/>
</dbReference>
<protein>
    <submittedName>
        <fullName evidence="2">Hydrolase or acyltransferase of alpha beta superfamily</fullName>
    </submittedName>
</protein>
<dbReference type="EMBL" id="LHPF02000009">
    <property type="protein sequence ID" value="PSC72647.1"/>
    <property type="molecule type" value="Genomic_DNA"/>
</dbReference>
<dbReference type="SUPFAM" id="SSF53474">
    <property type="entry name" value="alpha/beta-Hydrolases"/>
    <property type="match status" value="1"/>
</dbReference>
<evidence type="ECO:0000313" key="3">
    <source>
        <dbReference type="Proteomes" id="UP000239649"/>
    </source>
</evidence>